<reference evidence="2 3" key="1">
    <citation type="submission" date="2023-07" db="EMBL/GenBank/DDBJ databases">
        <title>Genomic Encyclopedia of Type Strains, Phase IV (KMG-IV): sequencing the most valuable type-strain genomes for metagenomic binning, comparative biology and taxonomic classification.</title>
        <authorList>
            <person name="Goeker M."/>
        </authorList>
    </citation>
    <scope>NUCLEOTIDE SEQUENCE [LARGE SCALE GENOMIC DNA]</scope>
    <source>
        <strain evidence="2 3">DSM 3770</strain>
    </source>
</reference>
<name>A0ABU0LIX5_XANAG</name>
<dbReference type="SMART" id="SM00226">
    <property type="entry name" value="LMWPc"/>
    <property type="match status" value="1"/>
</dbReference>
<dbReference type="EC" id="3.1.3.48" evidence="2"/>
<feature type="domain" description="Phosphotyrosine protein phosphatase I" evidence="1">
    <location>
        <begin position="35"/>
        <end position="180"/>
    </location>
</feature>
<gene>
    <name evidence="2" type="ORF">QOZ94_003863</name>
</gene>
<evidence type="ECO:0000313" key="3">
    <source>
        <dbReference type="Proteomes" id="UP001241747"/>
    </source>
</evidence>
<organism evidence="2 3">
    <name type="scientific">Xanthobacter agilis</name>
    <dbReference type="NCBI Taxonomy" id="47492"/>
    <lineage>
        <taxon>Bacteria</taxon>
        <taxon>Pseudomonadati</taxon>
        <taxon>Pseudomonadota</taxon>
        <taxon>Alphaproteobacteria</taxon>
        <taxon>Hyphomicrobiales</taxon>
        <taxon>Xanthobacteraceae</taxon>
        <taxon>Xanthobacter</taxon>
    </lineage>
</organism>
<sequence length="191" mass="20588">MAEGIVLHWKRFGRTSALALALMVLGGGWAAAGPLKIAFVDTGNTGRSISAETIARIYALSHDVDARFISRGVNVNPYFVRVEGYAQMLWAQRGVDLSAHEAQQLIVQDVTHSDLILALSAEHKAHIIEMFPQAAGKTFTIAEYAGNGAHDVADAWQQPLPVYENMLAELNAMVPRVVDKAVAAAAQKAKP</sequence>
<dbReference type="Pfam" id="PF01451">
    <property type="entry name" value="LMWPc"/>
    <property type="match status" value="1"/>
</dbReference>
<keyword evidence="2" id="KW-0378">Hydrolase</keyword>
<evidence type="ECO:0000259" key="1">
    <source>
        <dbReference type="SMART" id="SM00226"/>
    </source>
</evidence>
<evidence type="ECO:0000313" key="2">
    <source>
        <dbReference type="EMBL" id="MDQ0507047.1"/>
    </source>
</evidence>
<dbReference type="InterPro" id="IPR023485">
    <property type="entry name" value="Ptyr_pPase"/>
</dbReference>
<protein>
    <submittedName>
        <fullName evidence="2">Protein-tyrosine phosphatase</fullName>
        <ecNumber evidence="2">3.1.3.48</ecNumber>
    </submittedName>
</protein>
<dbReference type="Gene3D" id="3.40.50.2300">
    <property type="match status" value="1"/>
</dbReference>
<accession>A0ABU0LIX5</accession>
<dbReference type="EMBL" id="JAUSVY010000012">
    <property type="protein sequence ID" value="MDQ0507047.1"/>
    <property type="molecule type" value="Genomic_DNA"/>
</dbReference>
<keyword evidence="3" id="KW-1185">Reference proteome</keyword>
<dbReference type="RefSeq" id="WP_237345864.1">
    <property type="nucleotide sequence ID" value="NZ_JABWGX010000013.1"/>
</dbReference>
<proteinExistence type="predicted"/>
<dbReference type="GO" id="GO:0004725">
    <property type="term" value="F:protein tyrosine phosphatase activity"/>
    <property type="evidence" value="ECO:0007669"/>
    <property type="project" value="UniProtKB-EC"/>
</dbReference>
<dbReference type="InterPro" id="IPR036196">
    <property type="entry name" value="Ptyr_pPase_sf"/>
</dbReference>
<dbReference type="SUPFAM" id="SSF52788">
    <property type="entry name" value="Phosphotyrosine protein phosphatases I"/>
    <property type="match status" value="1"/>
</dbReference>
<comment type="caution">
    <text evidence="2">The sequence shown here is derived from an EMBL/GenBank/DDBJ whole genome shotgun (WGS) entry which is preliminary data.</text>
</comment>
<dbReference type="Proteomes" id="UP001241747">
    <property type="component" value="Unassembled WGS sequence"/>
</dbReference>